<proteinExistence type="predicted"/>
<organism evidence="2 3">
    <name type="scientific">Rubritalea profundi</name>
    <dbReference type="NCBI Taxonomy" id="1658618"/>
    <lineage>
        <taxon>Bacteria</taxon>
        <taxon>Pseudomonadati</taxon>
        <taxon>Verrucomicrobiota</taxon>
        <taxon>Verrucomicrobiia</taxon>
        <taxon>Verrucomicrobiales</taxon>
        <taxon>Rubritaleaceae</taxon>
        <taxon>Rubritalea</taxon>
    </lineage>
</organism>
<evidence type="ECO:0000256" key="1">
    <source>
        <dbReference type="SAM" id="MobiDB-lite"/>
    </source>
</evidence>
<reference evidence="2 3" key="1">
    <citation type="submission" date="2016-12" db="EMBL/GenBank/DDBJ databases">
        <title>Study of bacterial adaptation to deep sea.</title>
        <authorList>
            <person name="Song J."/>
            <person name="Yoshizawa S."/>
            <person name="Kogure K."/>
        </authorList>
    </citation>
    <scope>NUCLEOTIDE SEQUENCE [LARGE SCALE GENOMIC DNA]</scope>
    <source>
        <strain evidence="2 3">SAORIC-165</strain>
    </source>
</reference>
<dbReference type="AlphaFoldDB" id="A0A2S7TYW1"/>
<dbReference type="RefSeq" id="WP_105041786.1">
    <property type="nucleotide sequence ID" value="NZ_MQWA01000001.1"/>
</dbReference>
<gene>
    <name evidence="2" type="ORF">BSZ32_01540</name>
</gene>
<dbReference type="EMBL" id="MQWA01000001">
    <property type="protein sequence ID" value="PQJ27304.1"/>
    <property type="molecule type" value="Genomic_DNA"/>
</dbReference>
<feature type="region of interest" description="Disordered" evidence="1">
    <location>
        <begin position="48"/>
        <end position="67"/>
    </location>
</feature>
<comment type="caution">
    <text evidence="2">The sequence shown here is derived from an EMBL/GenBank/DDBJ whole genome shotgun (WGS) entry which is preliminary data.</text>
</comment>
<protein>
    <recommendedName>
        <fullName evidence="4">Lipoprotein</fullName>
    </recommendedName>
</protein>
<feature type="compositionally biased region" description="Low complexity" evidence="1">
    <location>
        <begin position="141"/>
        <end position="151"/>
    </location>
</feature>
<evidence type="ECO:0000313" key="3">
    <source>
        <dbReference type="Proteomes" id="UP000239907"/>
    </source>
</evidence>
<dbReference type="PROSITE" id="PS51257">
    <property type="entry name" value="PROKAR_LIPOPROTEIN"/>
    <property type="match status" value="1"/>
</dbReference>
<dbReference type="OrthoDB" id="197362at2"/>
<feature type="region of interest" description="Disordered" evidence="1">
    <location>
        <begin position="141"/>
        <end position="191"/>
    </location>
</feature>
<dbReference type="Proteomes" id="UP000239907">
    <property type="component" value="Unassembled WGS sequence"/>
</dbReference>
<feature type="region of interest" description="Disordered" evidence="1">
    <location>
        <begin position="79"/>
        <end position="110"/>
    </location>
</feature>
<name>A0A2S7TYW1_9BACT</name>
<evidence type="ECO:0000313" key="2">
    <source>
        <dbReference type="EMBL" id="PQJ27304.1"/>
    </source>
</evidence>
<accession>A0A2S7TYW1</accession>
<keyword evidence="3" id="KW-1185">Reference proteome</keyword>
<sequence>MRTGLSIYYLLIPIFMVSCASERKITYEKAEARGLDKYMSDVRYVTDEEGNVRPDSDKRSQFDSRGTYAGAKGYSGEDYSKKNYRSKRWGNNKDFNAKNFSGNKNGSRFQHSPHFVQQQANAQGQNAAAGGENYATSGYAGNTGAANRGNAVVRPSDAKSASKSNYPAPPVYSLDQANGIGVSDTNSMMGR</sequence>
<feature type="compositionally biased region" description="Basic and acidic residues" evidence="1">
    <location>
        <begin position="48"/>
        <end position="62"/>
    </location>
</feature>
<evidence type="ECO:0008006" key="4">
    <source>
        <dbReference type="Google" id="ProtNLM"/>
    </source>
</evidence>
<feature type="compositionally biased region" description="Polar residues" evidence="1">
    <location>
        <begin position="98"/>
        <end position="110"/>
    </location>
</feature>